<dbReference type="Pfam" id="PF02583">
    <property type="entry name" value="Trns_repr_metal"/>
    <property type="match status" value="1"/>
</dbReference>
<evidence type="ECO:0000256" key="2">
    <source>
        <dbReference type="ARBA" id="ARBA00023008"/>
    </source>
</evidence>
<keyword evidence="2" id="KW-0186">Copper</keyword>
<dbReference type="AlphaFoldDB" id="A0A3N0ADH5"/>
<proteinExistence type="inferred from homology"/>
<dbReference type="InterPro" id="IPR038390">
    <property type="entry name" value="Metal_Tscrpt_repr_sf"/>
</dbReference>
<accession>A0A3N0ADH5</accession>
<dbReference type="Proteomes" id="UP000267368">
    <property type="component" value="Unassembled WGS sequence"/>
</dbReference>
<dbReference type="GO" id="GO:0003677">
    <property type="term" value="F:DNA binding"/>
    <property type="evidence" value="ECO:0007669"/>
    <property type="project" value="InterPro"/>
</dbReference>
<dbReference type="EMBL" id="QICB01000010">
    <property type="protein sequence ID" value="RNL18405.1"/>
    <property type="molecule type" value="Genomic_DNA"/>
</dbReference>
<dbReference type="Gene3D" id="1.20.58.1000">
    <property type="entry name" value="Metal-sensitive repressor, helix protomer"/>
    <property type="match status" value="1"/>
</dbReference>
<dbReference type="GO" id="GO:0045892">
    <property type="term" value="P:negative regulation of DNA-templated transcription"/>
    <property type="evidence" value="ECO:0007669"/>
    <property type="project" value="UniProtKB-ARBA"/>
</dbReference>
<gene>
    <name evidence="3" type="ORF">DMP07_08540</name>
</gene>
<name>A0A3N0ADH5_9ACTN</name>
<dbReference type="OrthoDB" id="9811244at2"/>
<evidence type="ECO:0000256" key="1">
    <source>
        <dbReference type="ARBA" id="ARBA00005428"/>
    </source>
</evidence>
<dbReference type="InterPro" id="IPR003735">
    <property type="entry name" value="Metal_Tscrpt_repr"/>
</dbReference>
<dbReference type="GO" id="GO:0046872">
    <property type="term" value="F:metal ion binding"/>
    <property type="evidence" value="ECO:0007669"/>
    <property type="project" value="InterPro"/>
</dbReference>
<comment type="caution">
    <text evidence="3">The sequence shown here is derived from an EMBL/GenBank/DDBJ whole genome shotgun (WGS) entry which is preliminary data.</text>
</comment>
<reference evidence="4" key="1">
    <citation type="submission" date="2018-05" db="EMBL/GenBank/DDBJ databases">
        <title>Genome Sequencing of selected type strains of the family Eggerthellaceae.</title>
        <authorList>
            <person name="Danylec N."/>
            <person name="Stoll D.A."/>
            <person name="Doetsch A."/>
            <person name="Huch M."/>
        </authorList>
    </citation>
    <scope>NUCLEOTIDE SEQUENCE [LARGE SCALE GENOMIC DNA]</scope>
    <source>
        <strain evidence="4">DSM 17537</strain>
    </source>
</reference>
<organism evidence="3 4">
    <name type="scientific">Slackia faecicanis</name>
    <dbReference type="NCBI Taxonomy" id="255723"/>
    <lineage>
        <taxon>Bacteria</taxon>
        <taxon>Bacillati</taxon>
        <taxon>Actinomycetota</taxon>
        <taxon>Coriobacteriia</taxon>
        <taxon>Eggerthellales</taxon>
        <taxon>Eggerthellaceae</taxon>
        <taxon>Slackia</taxon>
    </lineage>
</organism>
<sequence>MPSAACCAGDLAAETKQEDAACHAAGVQNVDAAQGAVDRGDAPAAVGSDVEGLGADAACPASDATATGSCCACRQKQTERTAALQTDVQKRLNRVIGQLNGIKSMVESNRYCGDVLIQLAASEAAVHRVSEIILQDHMETCVVEQIREGNVEVVDEAMKLIKKFM</sequence>
<evidence type="ECO:0000313" key="3">
    <source>
        <dbReference type="EMBL" id="RNL18405.1"/>
    </source>
</evidence>
<dbReference type="PANTHER" id="PTHR33677:SF3">
    <property type="entry name" value="COPPER-SENSING TRANSCRIPTIONAL REPRESSOR RICR"/>
    <property type="match status" value="1"/>
</dbReference>
<comment type="similarity">
    <text evidence="1">Belongs to the CsoR family.</text>
</comment>
<keyword evidence="4" id="KW-1185">Reference proteome</keyword>
<dbReference type="PANTHER" id="PTHR33677">
    <property type="entry name" value="TRANSCRIPTIONAL REPRESSOR FRMR-RELATED"/>
    <property type="match status" value="1"/>
</dbReference>
<evidence type="ECO:0000313" key="4">
    <source>
        <dbReference type="Proteomes" id="UP000267368"/>
    </source>
</evidence>
<protein>
    <submittedName>
        <fullName evidence="3">Metal-sensitive transcriptional repressor</fullName>
    </submittedName>
</protein>